<reference evidence="1 2" key="1">
    <citation type="submission" date="2018-07" db="EMBL/GenBank/DDBJ databases">
        <title>Dyella tabacisoli L4-6T, whole genome shotgun sequence.</title>
        <authorList>
            <person name="Zhou X.-K."/>
            <person name="Li W.-J."/>
            <person name="Duan Y.-Q."/>
        </authorList>
    </citation>
    <scope>NUCLEOTIDE SEQUENCE [LARGE SCALE GENOMIC DNA]</scope>
    <source>
        <strain evidence="1 2">L4-6</strain>
    </source>
</reference>
<protein>
    <submittedName>
        <fullName evidence="1">Uncharacterized protein</fullName>
    </submittedName>
</protein>
<gene>
    <name evidence="1" type="ORF">DVJ77_05690</name>
</gene>
<dbReference type="Proteomes" id="UP000253782">
    <property type="component" value="Unassembled WGS sequence"/>
</dbReference>
<dbReference type="EMBL" id="QQAH01000005">
    <property type="protein sequence ID" value="RDD82441.1"/>
    <property type="molecule type" value="Genomic_DNA"/>
</dbReference>
<evidence type="ECO:0000313" key="2">
    <source>
        <dbReference type="Proteomes" id="UP000253782"/>
    </source>
</evidence>
<keyword evidence="2" id="KW-1185">Reference proteome</keyword>
<dbReference type="Gene3D" id="3.30.1360.200">
    <property type="match status" value="1"/>
</dbReference>
<name>A0A369UPH9_9GAMM</name>
<comment type="caution">
    <text evidence="1">The sequence shown here is derived from an EMBL/GenBank/DDBJ whole genome shotgun (WGS) entry which is preliminary data.</text>
</comment>
<evidence type="ECO:0000313" key="1">
    <source>
        <dbReference type="EMBL" id="RDD82441.1"/>
    </source>
</evidence>
<dbReference type="AlphaFoldDB" id="A0A369UPH9"/>
<accession>A0A369UPH9</accession>
<proteinExistence type="predicted"/>
<organism evidence="1 2">
    <name type="scientific">Dyella tabacisoli</name>
    <dbReference type="NCBI Taxonomy" id="2282381"/>
    <lineage>
        <taxon>Bacteria</taxon>
        <taxon>Pseudomonadati</taxon>
        <taxon>Pseudomonadota</taxon>
        <taxon>Gammaproteobacteria</taxon>
        <taxon>Lysobacterales</taxon>
        <taxon>Rhodanobacteraceae</taxon>
        <taxon>Dyella</taxon>
    </lineage>
</organism>
<sequence length="104" mass="11701">MEIIHSTECINYKKQVTNIKPTSIAIGENENIGVYLVEIHFSKEDADNLRKLTADVHEQRIILSVDNQAIYSGFLNAPLSRNKFTITANSVERARRTAALFHGS</sequence>